<dbReference type="KEGG" id="php:PhaeoP97_02854"/>
<evidence type="ECO:0000313" key="2">
    <source>
        <dbReference type="Proteomes" id="UP000183859"/>
    </source>
</evidence>
<dbReference type="OrthoDB" id="7856217at2"/>
<dbReference type="EMBL" id="CP016364">
    <property type="protein sequence ID" value="APG48231.1"/>
    <property type="molecule type" value="Genomic_DNA"/>
</dbReference>
<protein>
    <submittedName>
        <fullName evidence="1">Uncharacterized protein</fullName>
    </submittedName>
</protein>
<name>A0A1L3I849_9RHOB</name>
<sequence>MKQDDSACDDGSGTIKNLELVHWVEHKESFRLVARSEGHPVEQMYETFPELYEAISELGPLSIASPKADVALFAISGEFDGHIMAVRQSGRNIRRFLVREDFFDALYGSVQNCIDHLLSNNALDCELELKHLCDMAHELHLQGAEIDQDRDYSRLEIDVTAALQHISIFEDHFGDNADAFNIFELGYSVGRLFSSAQNLVSLEPDARKAREYENSYKDRGKMGKSKDRKSQRLDQLFERMAQLVESNPVLARMKPIEVAKLAVDDAAKENPSLWSQGRGQVEMYLTTYASEAKYKSRYRELFPKTG</sequence>
<dbReference type="RefSeq" id="WP_072505595.1">
    <property type="nucleotide sequence ID" value="NZ_CP016364.1"/>
</dbReference>
<reference evidence="2" key="1">
    <citation type="submission" date="2016-07" db="EMBL/GenBank/DDBJ databases">
        <title>Phaeobacter portensis sp. nov., a tropodithietic acid producing bacterium isolated from a German harbor.</title>
        <authorList>
            <person name="Freese H.M."/>
            <person name="Bunk B."/>
            <person name="Breider S."/>
            <person name="Brinkhoff T."/>
        </authorList>
    </citation>
    <scope>NUCLEOTIDE SEQUENCE [LARGE SCALE GENOMIC DNA]</scope>
    <source>
        <strain evidence="2">P97</strain>
    </source>
</reference>
<proteinExistence type="predicted"/>
<keyword evidence="2" id="KW-1185">Reference proteome</keyword>
<dbReference type="STRING" id="1844006.PhaeoP97_02854"/>
<dbReference type="AlphaFoldDB" id="A0A1L3I849"/>
<dbReference type="Proteomes" id="UP000183859">
    <property type="component" value="Chromosome"/>
</dbReference>
<evidence type="ECO:0000313" key="1">
    <source>
        <dbReference type="EMBL" id="APG48231.1"/>
    </source>
</evidence>
<gene>
    <name evidence="1" type="ORF">PhaeoP97_02854</name>
</gene>
<organism evidence="1 2">
    <name type="scientific">Phaeobacter porticola</name>
    <dbReference type="NCBI Taxonomy" id="1844006"/>
    <lineage>
        <taxon>Bacteria</taxon>
        <taxon>Pseudomonadati</taxon>
        <taxon>Pseudomonadota</taxon>
        <taxon>Alphaproteobacteria</taxon>
        <taxon>Rhodobacterales</taxon>
        <taxon>Roseobacteraceae</taxon>
        <taxon>Phaeobacter</taxon>
    </lineage>
</organism>
<accession>A0A1L3I849</accession>